<comment type="caution">
    <text evidence="1">The sequence shown here is derived from an EMBL/GenBank/DDBJ whole genome shotgun (WGS) entry which is preliminary data.</text>
</comment>
<organism evidence="1 2">
    <name type="scientific">Sellimonas catena</name>
    <dbReference type="NCBI Taxonomy" id="2994035"/>
    <lineage>
        <taxon>Bacteria</taxon>
        <taxon>Bacillati</taxon>
        <taxon>Bacillota</taxon>
        <taxon>Clostridia</taxon>
        <taxon>Lachnospirales</taxon>
        <taxon>Lachnospiraceae</taxon>
        <taxon>Sellimonas</taxon>
    </lineage>
</organism>
<reference evidence="1" key="3">
    <citation type="journal article" date="2023" name="Int. J. Syst. Evol. Microbiol.">
        <title>Sellimonas catena sp. nov., isolated from human faeces.</title>
        <authorList>
            <person name="Hisatomi A."/>
            <person name="Ohkuma M."/>
            <person name="Sakamoto M."/>
        </authorList>
    </citation>
    <scope>NUCLEOTIDE SEQUENCE</scope>
    <source>
        <strain evidence="1">18CBH55</strain>
    </source>
</reference>
<name>A0A9W6FH34_9FIRM</name>
<dbReference type="AlphaFoldDB" id="A0A9W6FH34"/>
<protein>
    <submittedName>
        <fullName evidence="1">Uncharacterized protein</fullName>
    </submittedName>
</protein>
<sequence>MALKKKITKPNGIQLEYHRIAMMTVEVNQQTTLLVRSYLSEDGREYEKMYEAGEIKGNNVTLPYNEGEYYHFEYSDDITIQGAYTLLKTLDEFSGAEDI</sequence>
<evidence type="ECO:0000313" key="2">
    <source>
        <dbReference type="Proteomes" id="UP001145094"/>
    </source>
</evidence>
<dbReference type="RefSeq" id="WP_144289714.1">
    <property type="nucleotide sequence ID" value="NZ_BSCH01000031.1"/>
</dbReference>
<evidence type="ECO:0000313" key="1">
    <source>
        <dbReference type="EMBL" id="GLG91984.1"/>
    </source>
</evidence>
<accession>A0A9W6FH34</accession>
<dbReference type="Proteomes" id="UP001145094">
    <property type="component" value="Unassembled WGS sequence"/>
</dbReference>
<proteinExistence type="predicted"/>
<dbReference type="EMBL" id="BSCH01000031">
    <property type="protein sequence ID" value="GLG91984.1"/>
    <property type="molecule type" value="Genomic_DNA"/>
</dbReference>
<gene>
    <name evidence="1" type="ORF">Selli2_34110</name>
</gene>
<reference evidence="1" key="1">
    <citation type="submission" date="2022-11" db="EMBL/GenBank/DDBJ databases">
        <title>Draft genome sequence of Sellimonas catena strain 18CBH55.</title>
        <authorList>
            <person name="Hisatomi A."/>
            <person name="Ohkuma M."/>
            <person name="Sakamoto M."/>
        </authorList>
    </citation>
    <scope>NUCLEOTIDE SEQUENCE</scope>
    <source>
        <strain evidence="1">18CBH55</strain>
    </source>
</reference>
<reference evidence="1" key="2">
    <citation type="submission" date="2022-11" db="EMBL/GenBank/DDBJ databases">
        <title>Draft genome sequence of Sellimonas catena strain 18CBH55.</title>
        <authorList>
            <person name="Atsushi H."/>
            <person name="Moriya O."/>
            <person name="Mitsuo S."/>
        </authorList>
    </citation>
    <scope>NUCLEOTIDE SEQUENCE</scope>
    <source>
        <strain evidence="1">18CBH55</strain>
    </source>
</reference>